<keyword evidence="1" id="KW-1133">Transmembrane helix</keyword>
<keyword evidence="1" id="KW-0472">Membrane</keyword>
<evidence type="ECO:0000313" key="2">
    <source>
        <dbReference type="EMBL" id="SDD66093.1"/>
    </source>
</evidence>
<reference evidence="3" key="1">
    <citation type="submission" date="2016-10" db="EMBL/GenBank/DDBJ databases">
        <authorList>
            <person name="Varghese N."/>
            <person name="Submissions S."/>
        </authorList>
    </citation>
    <scope>NUCLEOTIDE SEQUENCE [LARGE SCALE GENOMIC DNA]</scope>
    <source>
        <strain evidence="3">DSM 21620</strain>
    </source>
</reference>
<dbReference type="Pfam" id="PF12841">
    <property type="entry name" value="YvrJ"/>
    <property type="match status" value="1"/>
</dbReference>
<gene>
    <name evidence="2" type="ORF">SAMN05421663_1173</name>
</gene>
<accession>A0A1G6WK78</accession>
<feature type="transmembrane region" description="Helical" evidence="1">
    <location>
        <begin position="6"/>
        <end position="25"/>
    </location>
</feature>
<dbReference type="STRING" id="361279.SAMN05421663_1173"/>
<protein>
    <submittedName>
        <fullName evidence="2">YvrJ protein family protein</fullName>
    </submittedName>
</protein>
<proteinExistence type="predicted"/>
<dbReference type="RefSeq" id="WP_093728705.1">
    <property type="nucleotide sequence ID" value="NZ_FMZB01000017.1"/>
</dbReference>
<dbReference type="OrthoDB" id="2662123at2"/>
<dbReference type="EMBL" id="FMZB01000017">
    <property type="protein sequence ID" value="SDD66093.1"/>
    <property type="molecule type" value="Genomic_DNA"/>
</dbReference>
<evidence type="ECO:0000313" key="3">
    <source>
        <dbReference type="Proteomes" id="UP000198666"/>
    </source>
</evidence>
<evidence type="ECO:0000256" key="1">
    <source>
        <dbReference type="SAM" id="Phobius"/>
    </source>
</evidence>
<sequence length="50" mass="5650">MTTESIISMIGNLGFPIVVSFYLLIRLEQNIKRLEQTLQALIDQIQKGGD</sequence>
<name>A0A1G6WK78_9BACI</name>
<organism evidence="2 3">
    <name type="scientific">Terribacillus halophilus</name>
    <dbReference type="NCBI Taxonomy" id="361279"/>
    <lineage>
        <taxon>Bacteria</taxon>
        <taxon>Bacillati</taxon>
        <taxon>Bacillota</taxon>
        <taxon>Bacilli</taxon>
        <taxon>Bacillales</taxon>
        <taxon>Bacillaceae</taxon>
        <taxon>Terribacillus</taxon>
    </lineage>
</organism>
<keyword evidence="3" id="KW-1185">Reference proteome</keyword>
<dbReference type="Proteomes" id="UP000198666">
    <property type="component" value="Unassembled WGS sequence"/>
</dbReference>
<keyword evidence="1" id="KW-0812">Transmembrane</keyword>
<dbReference type="AlphaFoldDB" id="A0A1G6WK78"/>
<dbReference type="InterPro" id="IPR024419">
    <property type="entry name" value="YvrJ"/>
</dbReference>